<evidence type="ECO:0000313" key="2">
    <source>
        <dbReference type="Proteomes" id="UP000049855"/>
    </source>
</evidence>
<dbReference type="RefSeq" id="WP_021171308.1">
    <property type="nucleotide sequence ID" value="NZ_CTRP01000016.1"/>
</dbReference>
<sequence length="57" mass="6266">MNCKAKVVNQEIQEEMIGMLTAISIVSKRLASKLLQLSEQKLEEKGTPAHINEGGNN</sequence>
<keyword evidence="2" id="KW-1185">Reference proteome</keyword>
<dbReference type="Proteomes" id="UP000049855">
    <property type="component" value="Unassembled WGS sequence"/>
</dbReference>
<organism evidence="1 2">
    <name type="scientific">Sporomusa ovata</name>
    <dbReference type="NCBI Taxonomy" id="2378"/>
    <lineage>
        <taxon>Bacteria</taxon>
        <taxon>Bacillati</taxon>
        <taxon>Bacillota</taxon>
        <taxon>Negativicutes</taxon>
        <taxon>Selenomonadales</taxon>
        <taxon>Sporomusaceae</taxon>
        <taxon>Sporomusa</taxon>
    </lineage>
</organism>
<dbReference type="AlphaFoldDB" id="A0A0U1L874"/>
<reference evidence="2" key="1">
    <citation type="submission" date="2015-03" db="EMBL/GenBank/DDBJ databases">
        <authorList>
            <person name="Nijsse Bart"/>
        </authorList>
    </citation>
    <scope>NUCLEOTIDE SEQUENCE [LARGE SCALE GENOMIC DNA]</scope>
</reference>
<protein>
    <submittedName>
        <fullName evidence="1">Uncharacterized protein</fullName>
    </submittedName>
</protein>
<dbReference type="EMBL" id="CTRP01000016">
    <property type="protein sequence ID" value="CQR75094.1"/>
    <property type="molecule type" value="Genomic_DNA"/>
</dbReference>
<accession>A0A0U1L874</accession>
<gene>
    <name evidence="1" type="ORF">SpAn4DRAFT_4458</name>
</gene>
<evidence type="ECO:0000313" key="1">
    <source>
        <dbReference type="EMBL" id="CQR75094.1"/>
    </source>
</evidence>
<proteinExistence type="predicted"/>
<name>A0A0U1L874_9FIRM</name>